<gene>
    <name evidence="1" type="ORF">NCTC949_02140</name>
</gene>
<accession>A0AB38VVP9</accession>
<dbReference type="RefSeq" id="WP_126317069.1">
    <property type="nucleotide sequence ID" value="NZ_LR134377.1"/>
</dbReference>
<dbReference type="SUPFAM" id="SSF52540">
    <property type="entry name" value="P-loop containing nucleoside triphosphate hydrolases"/>
    <property type="match status" value="1"/>
</dbReference>
<organism evidence="1 2">
    <name type="scientific">Corynebacterium kutscheri</name>
    <dbReference type="NCBI Taxonomy" id="35755"/>
    <lineage>
        <taxon>Bacteria</taxon>
        <taxon>Bacillati</taxon>
        <taxon>Actinomycetota</taxon>
        <taxon>Actinomycetes</taxon>
        <taxon>Mycobacteriales</taxon>
        <taxon>Corynebacteriaceae</taxon>
        <taxon>Corynebacterium</taxon>
    </lineage>
</organism>
<keyword evidence="1" id="KW-0418">Kinase</keyword>
<proteinExistence type="predicted"/>
<protein>
    <submittedName>
        <fullName evidence="1">Cytidylate kinase</fullName>
    </submittedName>
</protein>
<reference evidence="1 2" key="1">
    <citation type="submission" date="2018-12" db="EMBL/GenBank/DDBJ databases">
        <authorList>
            <consortium name="Pathogen Informatics"/>
        </authorList>
    </citation>
    <scope>NUCLEOTIDE SEQUENCE [LARGE SCALE GENOMIC DNA]</scope>
    <source>
        <strain evidence="1 2">NCTC949</strain>
    </source>
</reference>
<sequence>MIVLIDGASGSGKSTLAKQLARYLQWPIIHLDDFYPGWSGLRAGSEILAHSVLAEKNPGYYQWDWEKDHRGRWIDTDYEDVIIEGVGCLTEESLLAARRKGTVLSVVLRLSVEKRKQRALQRDPSYAPFWHMWAAQEEKHWSVMPIPDFCIEVETGTITRYDERNFDCRSSF</sequence>
<dbReference type="NCBIfam" id="NF005115">
    <property type="entry name" value="PRK06547.1"/>
    <property type="match status" value="1"/>
</dbReference>
<dbReference type="Proteomes" id="UP000271380">
    <property type="component" value="Chromosome"/>
</dbReference>
<name>A0AB38VVP9_9CORY</name>
<evidence type="ECO:0000313" key="1">
    <source>
        <dbReference type="EMBL" id="VEH09014.1"/>
    </source>
</evidence>
<dbReference type="AlphaFoldDB" id="A0AB38VVP9"/>
<dbReference type="InterPro" id="IPR027417">
    <property type="entry name" value="P-loop_NTPase"/>
</dbReference>
<keyword evidence="1" id="KW-0808">Transferase</keyword>
<evidence type="ECO:0000313" key="2">
    <source>
        <dbReference type="Proteomes" id="UP000271380"/>
    </source>
</evidence>
<dbReference type="GO" id="GO:0016301">
    <property type="term" value="F:kinase activity"/>
    <property type="evidence" value="ECO:0007669"/>
    <property type="project" value="UniProtKB-KW"/>
</dbReference>
<dbReference type="EMBL" id="LR134377">
    <property type="protein sequence ID" value="VEH09014.1"/>
    <property type="molecule type" value="Genomic_DNA"/>
</dbReference>
<dbReference type="Gene3D" id="3.40.50.300">
    <property type="entry name" value="P-loop containing nucleotide triphosphate hydrolases"/>
    <property type="match status" value="1"/>
</dbReference>